<keyword evidence="1" id="KW-0732">Signal</keyword>
<name>A0AAP0DZ52_9MAGN</name>
<accession>A0AAP0DZ52</accession>
<protein>
    <submittedName>
        <fullName evidence="2">Uncharacterized protein</fullName>
    </submittedName>
</protein>
<proteinExistence type="predicted"/>
<dbReference type="EMBL" id="JBBNAF010000045">
    <property type="protein sequence ID" value="KAK9081817.1"/>
    <property type="molecule type" value="Genomic_DNA"/>
</dbReference>
<feature type="chain" id="PRO_5042921795" evidence="1">
    <location>
        <begin position="22"/>
        <end position="87"/>
    </location>
</feature>
<gene>
    <name evidence="2" type="ORF">Syun_031033</name>
</gene>
<sequence length="87" mass="10398">MNKKCATCSIYLCLLESRVFCQRISRKDDGDFHLICHVQHQIDLYIQIEKDIGQDHEPSHASCRLIVRHWMFSFQLQFQRKILYAIS</sequence>
<evidence type="ECO:0000256" key="1">
    <source>
        <dbReference type="SAM" id="SignalP"/>
    </source>
</evidence>
<dbReference type="Proteomes" id="UP001420932">
    <property type="component" value="Unassembled WGS sequence"/>
</dbReference>
<comment type="caution">
    <text evidence="2">The sequence shown here is derived from an EMBL/GenBank/DDBJ whole genome shotgun (WGS) entry which is preliminary data.</text>
</comment>
<organism evidence="2 3">
    <name type="scientific">Stephania yunnanensis</name>
    <dbReference type="NCBI Taxonomy" id="152371"/>
    <lineage>
        <taxon>Eukaryota</taxon>
        <taxon>Viridiplantae</taxon>
        <taxon>Streptophyta</taxon>
        <taxon>Embryophyta</taxon>
        <taxon>Tracheophyta</taxon>
        <taxon>Spermatophyta</taxon>
        <taxon>Magnoliopsida</taxon>
        <taxon>Ranunculales</taxon>
        <taxon>Menispermaceae</taxon>
        <taxon>Menispermoideae</taxon>
        <taxon>Cissampelideae</taxon>
        <taxon>Stephania</taxon>
    </lineage>
</organism>
<dbReference type="AlphaFoldDB" id="A0AAP0DZ52"/>
<keyword evidence="3" id="KW-1185">Reference proteome</keyword>
<evidence type="ECO:0000313" key="3">
    <source>
        <dbReference type="Proteomes" id="UP001420932"/>
    </source>
</evidence>
<reference evidence="2 3" key="1">
    <citation type="submission" date="2024-01" db="EMBL/GenBank/DDBJ databases">
        <title>Genome assemblies of Stephania.</title>
        <authorList>
            <person name="Yang L."/>
        </authorList>
    </citation>
    <scope>NUCLEOTIDE SEQUENCE [LARGE SCALE GENOMIC DNA]</scope>
    <source>
        <strain evidence="2">YNDBR</strain>
        <tissue evidence="2">Leaf</tissue>
    </source>
</reference>
<evidence type="ECO:0000313" key="2">
    <source>
        <dbReference type="EMBL" id="KAK9081817.1"/>
    </source>
</evidence>
<feature type="signal peptide" evidence="1">
    <location>
        <begin position="1"/>
        <end position="21"/>
    </location>
</feature>